<organism evidence="5 6">
    <name type="scientific">Motilibacter deserti</name>
    <dbReference type="NCBI Taxonomy" id="2714956"/>
    <lineage>
        <taxon>Bacteria</taxon>
        <taxon>Bacillati</taxon>
        <taxon>Actinomycetota</taxon>
        <taxon>Actinomycetes</taxon>
        <taxon>Motilibacterales</taxon>
        <taxon>Motilibacteraceae</taxon>
        <taxon>Motilibacter</taxon>
    </lineage>
</organism>
<dbReference type="PANTHER" id="PTHR43827:SF3">
    <property type="entry name" value="NADP-DEPENDENT OXIDOREDUCTASE DOMAIN-CONTAINING PROTEIN"/>
    <property type="match status" value="1"/>
</dbReference>
<name>A0ABX0H1A8_9ACTN</name>
<dbReference type="InterPro" id="IPR036812">
    <property type="entry name" value="NAD(P)_OxRdtase_dom_sf"/>
</dbReference>
<sequence>MTSAPSVPLLHGAQLPRLGLGTSPMSDTDTEAAVAAALEIGYRLIDTAEDYGNEEGVGRGIRSSGVPRDELFVTTKFNKQWHGVDLVTEAFERSAERLGLDYVDLFLVHWPNPGHDKYVEAWQGLVRLHEQGRVRAIGVSNFRPAHLERIITETGVAPDVNQVQLHPLLVREAERAFHAERGIVTQAWSPLGGTGADVLSQPLLQTLAEKYGRSPGQIVLRWLMDLGVTTVAKSSHPERLRQNIEIFDFSLEPADVAAVSALDTGDERIFDADTFGH</sequence>
<protein>
    <submittedName>
        <fullName evidence="5">Aldo/keto reductase</fullName>
    </submittedName>
</protein>
<dbReference type="EMBL" id="JAANNP010000041">
    <property type="protein sequence ID" value="NHC15614.1"/>
    <property type="molecule type" value="Genomic_DNA"/>
</dbReference>
<proteinExistence type="inferred from homology"/>
<dbReference type="PIRSF" id="PIRSF000097">
    <property type="entry name" value="AKR"/>
    <property type="match status" value="1"/>
</dbReference>
<evidence type="ECO:0000313" key="6">
    <source>
        <dbReference type="Proteomes" id="UP000800981"/>
    </source>
</evidence>
<dbReference type="PANTHER" id="PTHR43827">
    <property type="entry name" value="2,5-DIKETO-D-GLUCONIC ACID REDUCTASE"/>
    <property type="match status" value="1"/>
</dbReference>
<keyword evidence="3" id="KW-0560">Oxidoreductase</keyword>
<dbReference type="InterPro" id="IPR023210">
    <property type="entry name" value="NADP_OxRdtase_dom"/>
</dbReference>
<keyword evidence="2" id="KW-0521">NADP</keyword>
<comment type="similarity">
    <text evidence="1">Belongs to the aldo/keto reductase family.</text>
</comment>
<reference evidence="5 6" key="1">
    <citation type="submission" date="2020-03" db="EMBL/GenBank/DDBJ databases">
        <title>Two novel Motilibacter sp.</title>
        <authorList>
            <person name="Liu S."/>
        </authorList>
    </citation>
    <scope>NUCLEOTIDE SEQUENCE [LARGE SCALE GENOMIC DNA]</scope>
    <source>
        <strain evidence="5 6">E257</strain>
    </source>
</reference>
<accession>A0ABX0H1A8</accession>
<dbReference type="SUPFAM" id="SSF51430">
    <property type="entry name" value="NAD(P)-linked oxidoreductase"/>
    <property type="match status" value="1"/>
</dbReference>
<evidence type="ECO:0000256" key="1">
    <source>
        <dbReference type="ARBA" id="ARBA00007905"/>
    </source>
</evidence>
<dbReference type="PRINTS" id="PR00069">
    <property type="entry name" value="ALDKETRDTASE"/>
</dbReference>
<dbReference type="Gene3D" id="3.20.20.100">
    <property type="entry name" value="NADP-dependent oxidoreductase domain"/>
    <property type="match status" value="1"/>
</dbReference>
<dbReference type="Proteomes" id="UP000800981">
    <property type="component" value="Unassembled WGS sequence"/>
</dbReference>
<dbReference type="PROSITE" id="PS00798">
    <property type="entry name" value="ALDOKETO_REDUCTASE_1"/>
    <property type="match status" value="1"/>
</dbReference>
<evidence type="ECO:0000256" key="2">
    <source>
        <dbReference type="ARBA" id="ARBA00022857"/>
    </source>
</evidence>
<dbReference type="PROSITE" id="PS00063">
    <property type="entry name" value="ALDOKETO_REDUCTASE_3"/>
    <property type="match status" value="1"/>
</dbReference>
<keyword evidence="6" id="KW-1185">Reference proteome</keyword>
<gene>
    <name evidence="5" type="ORF">G9H71_17675</name>
</gene>
<evidence type="ECO:0000256" key="3">
    <source>
        <dbReference type="ARBA" id="ARBA00023002"/>
    </source>
</evidence>
<comment type="caution">
    <text evidence="5">The sequence shown here is derived from an EMBL/GenBank/DDBJ whole genome shotgun (WGS) entry which is preliminary data.</text>
</comment>
<dbReference type="Pfam" id="PF00248">
    <property type="entry name" value="Aldo_ket_red"/>
    <property type="match status" value="1"/>
</dbReference>
<dbReference type="InterPro" id="IPR020471">
    <property type="entry name" value="AKR"/>
</dbReference>
<dbReference type="InterPro" id="IPR018170">
    <property type="entry name" value="Aldo/ket_reductase_CS"/>
</dbReference>
<dbReference type="RefSeq" id="WP_166284114.1">
    <property type="nucleotide sequence ID" value="NZ_JAANNP010000041.1"/>
</dbReference>
<evidence type="ECO:0000313" key="5">
    <source>
        <dbReference type="EMBL" id="NHC15614.1"/>
    </source>
</evidence>
<feature type="domain" description="NADP-dependent oxidoreductase" evidence="4">
    <location>
        <begin position="18"/>
        <end position="262"/>
    </location>
</feature>
<evidence type="ECO:0000259" key="4">
    <source>
        <dbReference type="Pfam" id="PF00248"/>
    </source>
</evidence>
<dbReference type="PROSITE" id="PS00062">
    <property type="entry name" value="ALDOKETO_REDUCTASE_2"/>
    <property type="match status" value="1"/>
</dbReference>